<dbReference type="InterPro" id="IPR000225">
    <property type="entry name" value="Armadillo"/>
</dbReference>
<protein>
    <submittedName>
        <fullName evidence="2">Uncharacterized protein</fullName>
    </submittedName>
</protein>
<dbReference type="AlphaFoldDB" id="A0A8S9M3D2"/>
<dbReference type="InterPro" id="IPR016024">
    <property type="entry name" value="ARM-type_fold"/>
</dbReference>
<accession>A0A8S9M3D2</accession>
<dbReference type="Pfam" id="PF00514">
    <property type="entry name" value="Arm"/>
    <property type="match status" value="1"/>
</dbReference>
<dbReference type="SUPFAM" id="SSF48371">
    <property type="entry name" value="ARM repeat"/>
    <property type="match status" value="1"/>
</dbReference>
<dbReference type="InterPro" id="IPR011989">
    <property type="entry name" value="ARM-like"/>
</dbReference>
<reference evidence="2" key="1">
    <citation type="submission" date="2019-12" db="EMBL/GenBank/DDBJ databases">
        <title>Genome sequencing and annotation of Brassica cretica.</title>
        <authorList>
            <person name="Studholme D.J."/>
            <person name="Sarris P.F."/>
        </authorList>
    </citation>
    <scope>NUCLEOTIDE SEQUENCE</scope>
    <source>
        <strain evidence="2">PFS-102/07</strain>
        <tissue evidence="2">Leaf</tissue>
    </source>
</reference>
<evidence type="ECO:0000313" key="2">
    <source>
        <dbReference type="EMBL" id="KAF2612887.1"/>
    </source>
</evidence>
<sequence>MEEIVVENLLRGNREAQIEAAIELSNLSRKQRQKVAEKDIISPLLSMLQSQDSLTTEVSLSALLSLAPFT</sequence>
<keyword evidence="1" id="KW-0677">Repeat</keyword>
<dbReference type="EMBL" id="QGKY02000089">
    <property type="protein sequence ID" value="KAF2612887.1"/>
    <property type="molecule type" value="Genomic_DNA"/>
</dbReference>
<dbReference type="Gene3D" id="1.25.10.10">
    <property type="entry name" value="Leucine-rich Repeat Variant"/>
    <property type="match status" value="1"/>
</dbReference>
<gene>
    <name evidence="2" type="ORF">F2Q70_00007427</name>
</gene>
<name>A0A8S9M3D2_BRACR</name>
<comment type="caution">
    <text evidence="2">The sequence shown here is derived from an EMBL/GenBank/DDBJ whole genome shotgun (WGS) entry which is preliminary data.</text>
</comment>
<evidence type="ECO:0000256" key="1">
    <source>
        <dbReference type="ARBA" id="ARBA00022737"/>
    </source>
</evidence>
<proteinExistence type="predicted"/>
<organism evidence="2">
    <name type="scientific">Brassica cretica</name>
    <name type="common">Mustard</name>
    <dbReference type="NCBI Taxonomy" id="69181"/>
    <lineage>
        <taxon>Eukaryota</taxon>
        <taxon>Viridiplantae</taxon>
        <taxon>Streptophyta</taxon>
        <taxon>Embryophyta</taxon>
        <taxon>Tracheophyta</taxon>
        <taxon>Spermatophyta</taxon>
        <taxon>Magnoliopsida</taxon>
        <taxon>eudicotyledons</taxon>
        <taxon>Gunneridae</taxon>
        <taxon>Pentapetalae</taxon>
        <taxon>rosids</taxon>
        <taxon>malvids</taxon>
        <taxon>Brassicales</taxon>
        <taxon>Brassicaceae</taxon>
        <taxon>Brassiceae</taxon>
        <taxon>Brassica</taxon>
    </lineage>
</organism>